<dbReference type="InterPro" id="IPR011335">
    <property type="entry name" value="Restrct_endonuc-II-like"/>
</dbReference>
<dbReference type="InterPro" id="IPR012296">
    <property type="entry name" value="Nuclease_put_TT1808"/>
</dbReference>
<keyword evidence="3" id="KW-1185">Reference proteome</keyword>
<organism evidence="2 3">
    <name type="scientific">Phormidium tenue NIES-30</name>
    <dbReference type="NCBI Taxonomy" id="549789"/>
    <lineage>
        <taxon>Bacteria</taxon>
        <taxon>Bacillati</taxon>
        <taxon>Cyanobacteriota</taxon>
        <taxon>Cyanophyceae</taxon>
        <taxon>Oscillatoriophycideae</taxon>
        <taxon>Oscillatoriales</taxon>
        <taxon>Oscillatoriaceae</taxon>
        <taxon>Phormidium</taxon>
    </lineage>
</organism>
<dbReference type="CDD" id="cd06260">
    <property type="entry name" value="DUF820-like"/>
    <property type="match status" value="1"/>
</dbReference>
<comment type="caution">
    <text evidence="2">The sequence shown here is derived from an EMBL/GenBank/DDBJ whole genome shotgun (WGS) entry which is preliminary data.</text>
</comment>
<evidence type="ECO:0000313" key="3">
    <source>
        <dbReference type="Proteomes" id="UP000185557"/>
    </source>
</evidence>
<dbReference type="STRING" id="549789.NIES30_04780"/>
<name>A0A1U7J949_9CYAN</name>
<accession>A0A1U7J949</accession>
<evidence type="ECO:0000259" key="1">
    <source>
        <dbReference type="Pfam" id="PF05685"/>
    </source>
</evidence>
<dbReference type="EMBL" id="MRCG01000002">
    <property type="protein sequence ID" value="OKH50026.1"/>
    <property type="molecule type" value="Genomic_DNA"/>
</dbReference>
<sequence length="187" mass="20775">MSLDDFFAYDDGTDTRYELENGELIAMPTESELNRRVAMALLAYFLQAGLLPQYLTMKTEVSVLGSRATVRLPDLMVLSDELAIALENAPRSTVTIDMPPPRLVVEVVSPGKKNIDRDYRYKRSQYEARGIAEYWIVDPIAQRVTVLTLVEGLYETETFEGAAEIASTLLTELAPAKALTAAQVLNP</sequence>
<dbReference type="SUPFAM" id="SSF52980">
    <property type="entry name" value="Restriction endonuclease-like"/>
    <property type="match status" value="1"/>
</dbReference>
<proteinExistence type="predicted"/>
<dbReference type="Proteomes" id="UP000185557">
    <property type="component" value="Unassembled WGS sequence"/>
</dbReference>
<feature type="domain" description="Putative restriction endonuclease" evidence="1">
    <location>
        <begin position="4"/>
        <end position="167"/>
    </location>
</feature>
<dbReference type="InterPro" id="IPR008538">
    <property type="entry name" value="Uma2"/>
</dbReference>
<dbReference type="AlphaFoldDB" id="A0A1U7J949"/>
<dbReference type="OrthoDB" id="428427at2"/>
<protein>
    <recommendedName>
        <fullName evidence="1">Putative restriction endonuclease domain-containing protein</fullName>
    </recommendedName>
</protein>
<dbReference type="Pfam" id="PF05685">
    <property type="entry name" value="Uma2"/>
    <property type="match status" value="1"/>
</dbReference>
<evidence type="ECO:0000313" key="2">
    <source>
        <dbReference type="EMBL" id="OKH50026.1"/>
    </source>
</evidence>
<reference evidence="2 3" key="1">
    <citation type="submission" date="2016-11" db="EMBL/GenBank/DDBJ databases">
        <title>Draft Genome Sequences of Nine Cyanobacterial Strains from Diverse Habitats.</title>
        <authorList>
            <person name="Zhu T."/>
            <person name="Hou S."/>
            <person name="Lu X."/>
            <person name="Hess W.R."/>
        </authorList>
    </citation>
    <scope>NUCLEOTIDE SEQUENCE [LARGE SCALE GENOMIC DNA]</scope>
    <source>
        <strain evidence="2 3">NIES-30</strain>
    </source>
</reference>
<dbReference type="PANTHER" id="PTHR34107">
    <property type="entry name" value="SLL0198 PROTEIN-RELATED"/>
    <property type="match status" value="1"/>
</dbReference>
<dbReference type="Gene3D" id="3.90.1570.10">
    <property type="entry name" value="tt1808, chain A"/>
    <property type="match status" value="1"/>
</dbReference>
<gene>
    <name evidence="2" type="ORF">NIES30_04780</name>
</gene>
<dbReference type="PANTHER" id="PTHR34107:SF2">
    <property type="entry name" value="SLL0888 PROTEIN"/>
    <property type="match status" value="1"/>
</dbReference>